<dbReference type="PANTHER" id="PTHR30346">
    <property type="entry name" value="TRANSCRIPTIONAL DUAL REGULATOR HCAR-RELATED"/>
    <property type="match status" value="1"/>
</dbReference>
<evidence type="ECO:0000256" key="2">
    <source>
        <dbReference type="ARBA" id="ARBA00023015"/>
    </source>
</evidence>
<evidence type="ECO:0000256" key="4">
    <source>
        <dbReference type="ARBA" id="ARBA00023163"/>
    </source>
</evidence>
<evidence type="ECO:0000259" key="5">
    <source>
        <dbReference type="PROSITE" id="PS50931"/>
    </source>
</evidence>
<name>A0A9D1Z5X2_9FIRM</name>
<dbReference type="AlphaFoldDB" id="A0A9D1Z5X2"/>
<reference evidence="6" key="1">
    <citation type="journal article" date="2021" name="PeerJ">
        <title>Extensive microbial diversity within the chicken gut microbiome revealed by metagenomics and culture.</title>
        <authorList>
            <person name="Gilroy R."/>
            <person name="Ravi A."/>
            <person name="Getino M."/>
            <person name="Pursley I."/>
            <person name="Horton D.L."/>
            <person name="Alikhan N.F."/>
            <person name="Baker D."/>
            <person name="Gharbi K."/>
            <person name="Hall N."/>
            <person name="Watson M."/>
            <person name="Adriaenssens E.M."/>
            <person name="Foster-Nyarko E."/>
            <person name="Jarju S."/>
            <person name="Secka A."/>
            <person name="Antonio M."/>
            <person name="Oren A."/>
            <person name="Chaudhuri R.R."/>
            <person name="La Ragione R."/>
            <person name="Hildebrand F."/>
            <person name="Pallen M.J."/>
        </authorList>
    </citation>
    <scope>NUCLEOTIDE SEQUENCE</scope>
    <source>
        <strain evidence="6">CHK33-7979</strain>
    </source>
</reference>
<evidence type="ECO:0000313" key="7">
    <source>
        <dbReference type="Proteomes" id="UP000886824"/>
    </source>
</evidence>
<dbReference type="Gene3D" id="3.40.190.10">
    <property type="entry name" value="Periplasmic binding protein-like II"/>
    <property type="match status" value="2"/>
</dbReference>
<dbReference type="FunFam" id="1.10.10.10:FF:000001">
    <property type="entry name" value="LysR family transcriptional regulator"/>
    <property type="match status" value="1"/>
</dbReference>
<dbReference type="InterPro" id="IPR036390">
    <property type="entry name" value="WH_DNA-bd_sf"/>
</dbReference>
<dbReference type="SUPFAM" id="SSF53850">
    <property type="entry name" value="Periplasmic binding protein-like II"/>
    <property type="match status" value="1"/>
</dbReference>
<dbReference type="EMBL" id="DXCX01000087">
    <property type="protein sequence ID" value="HIY73988.1"/>
    <property type="molecule type" value="Genomic_DNA"/>
</dbReference>
<evidence type="ECO:0000256" key="3">
    <source>
        <dbReference type="ARBA" id="ARBA00023125"/>
    </source>
</evidence>
<dbReference type="PROSITE" id="PS50931">
    <property type="entry name" value="HTH_LYSR"/>
    <property type="match status" value="1"/>
</dbReference>
<dbReference type="InterPro" id="IPR036388">
    <property type="entry name" value="WH-like_DNA-bd_sf"/>
</dbReference>
<dbReference type="Proteomes" id="UP000886824">
    <property type="component" value="Unassembled WGS sequence"/>
</dbReference>
<comment type="similarity">
    <text evidence="1">Belongs to the LysR transcriptional regulatory family.</text>
</comment>
<keyword evidence="2" id="KW-0805">Transcription regulation</keyword>
<dbReference type="GO" id="GO:0003677">
    <property type="term" value="F:DNA binding"/>
    <property type="evidence" value="ECO:0007669"/>
    <property type="project" value="UniProtKB-KW"/>
</dbReference>
<evidence type="ECO:0000313" key="6">
    <source>
        <dbReference type="EMBL" id="HIY73988.1"/>
    </source>
</evidence>
<protein>
    <submittedName>
        <fullName evidence="6">LysR family transcriptional regulator</fullName>
    </submittedName>
</protein>
<dbReference type="Gene3D" id="1.10.10.10">
    <property type="entry name" value="Winged helix-like DNA-binding domain superfamily/Winged helix DNA-binding domain"/>
    <property type="match status" value="1"/>
</dbReference>
<dbReference type="InterPro" id="IPR005119">
    <property type="entry name" value="LysR_subst-bd"/>
</dbReference>
<keyword evidence="4" id="KW-0804">Transcription</keyword>
<sequence>MNIQQLESFIQVAEHLNFARASEALNVTQSAVSRQIHTLEEELNTKLFYRTTRTVSLTPDGAIFLEHAKQILGQLKVATAKIQHHTNARVQVLTIGCESETDLDVLCPILDACRGQIPAFHPVFRIIPHRSLLNLFFQREIQVLFGFRENLPIKEDIVFRELEKIPLCCVLPQDHPQAGWEEIDEGSLYDQEFILCNASTIPSRAVEVQNRVVQHISPERVHASENPQVVLTLVRAGYGCSVLPGVSLHDGAIAYVPLKNTPPLSYGALYHRNTADPVLKRFLDIAPRGKGQ</sequence>
<dbReference type="PANTHER" id="PTHR30346:SF0">
    <property type="entry name" value="HCA OPERON TRANSCRIPTIONAL ACTIVATOR HCAR"/>
    <property type="match status" value="1"/>
</dbReference>
<organism evidence="6 7">
    <name type="scientific">Candidatus Intestinimonas merdavium</name>
    <dbReference type="NCBI Taxonomy" id="2838622"/>
    <lineage>
        <taxon>Bacteria</taxon>
        <taxon>Bacillati</taxon>
        <taxon>Bacillota</taxon>
        <taxon>Clostridia</taxon>
        <taxon>Eubacteriales</taxon>
        <taxon>Intestinimonas</taxon>
    </lineage>
</organism>
<accession>A0A9D1Z5X2</accession>
<dbReference type="GO" id="GO:0003700">
    <property type="term" value="F:DNA-binding transcription factor activity"/>
    <property type="evidence" value="ECO:0007669"/>
    <property type="project" value="InterPro"/>
</dbReference>
<proteinExistence type="inferred from homology"/>
<reference evidence="6" key="2">
    <citation type="submission" date="2021-04" db="EMBL/GenBank/DDBJ databases">
        <authorList>
            <person name="Gilroy R."/>
        </authorList>
    </citation>
    <scope>NUCLEOTIDE SEQUENCE</scope>
    <source>
        <strain evidence="6">CHK33-7979</strain>
    </source>
</reference>
<feature type="domain" description="HTH lysR-type" evidence="5">
    <location>
        <begin position="1"/>
        <end position="58"/>
    </location>
</feature>
<dbReference type="Pfam" id="PF00126">
    <property type="entry name" value="HTH_1"/>
    <property type="match status" value="1"/>
</dbReference>
<dbReference type="PRINTS" id="PR00039">
    <property type="entry name" value="HTHLYSR"/>
</dbReference>
<evidence type="ECO:0000256" key="1">
    <source>
        <dbReference type="ARBA" id="ARBA00009437"/>
    </source>
</evidence>
<dbReference type="GO" id="GO:0032993">
    <property type="term" value="C:protein-DNA complex"/>
    <property type="evidence" value="ECO:0007669"/>
    <property type="project" value="TreeGrafter"/>
</dbReference>
<dbReference type="SUPFAM" id="SSF46785">
    <property type="entry name" value="Winged helix' DNA-binding domain"/>
    <property type="match status" value="1"/>
</dbReference>
<dbReference type="InterPro" id="IPR000847">
    <property type="entry name" value="LysR_HTH_N"/>
</dbReference>
<comment type="caution">
    <text evidence="6">The sequence shown here is derived from an EMBL/GenBank/DDBJ whole genome shotgun (WGS) entry which is preliminary data.</text>
</comment>
<gene>
    <name evidence="6" type="ORF">H9826_08470</name>
</gene>
<dbReference type="Pfam" id="PF03466">
    <property type="entry name" value="LysR_substrate"/>
    <property type="match status" value="1"/>
</dbReference>
<keyword evidence="3" id="KW-0238">DNA-binding</keyword>